<dbReference type="EMBL" id="JFFI01001150">
    <property type="protein sequence ID" value="KXH62791.1"/>
    <property type="molecule type" value="Genomic_DNA"/>
</dbReference>
<keyword evidence="2" id="KW-1185">Reference proteome</keyword>
<protein>
    <submittedName>
        <fullName evidence="1">Uncharacterized protein</fullName>
    </submittedName>
</protein>
<sequence>MQIGKGRTNSQSAQHPIGQQMILDQWVRHSLIESRCHDLSYLPPHFVAPSSGFHFSASPFPSDEHKMAEALGLAASVIAVVDLTAKVAGASIKLVSLWKEIKNVPEALLEKAERLRDFEEFLLETEIQASNSPLPQQA</sequence>
<evidence type="ECO:0000313" key="1">
    <source>
        <dbReference type="EMBL" id="KXH62791.1"/>
    </source>
</evidence>
<dbReference type="OrthoDB" id="3200163at2759"/>
<dbReference type="Proteomes" id="UP000070121">
    <property type="component" value="Unassembled WGS sequence"/>
</dbReference>
<dbReference type="STRING" id="1209931.A0A135UQX3"/>
<comment type="caution">
    <text evidence="1">The sequence shown here is derived from an EMBL/GenBank/DDBJ whole genome shotgun (WGS) entry which is preliminary data.</text>
</comment>
<evidence type="ECO:0000313" key="2">
    <source>
        <dbReference type="Proteomes" id="UP000070121"/>
    </source>
</evidence>
<proteinExistence type="predicted"/>
<accession>A0A135UQX3</accession>
<name>A0A135UQX3_9PEZI</name>
<reference evidence="1 2" key="1">
    <citation type="submission" date="2014-02" db="EMBL/GenBank/DDBJ databases">
        <title>The genome sequence of Colletotrichum salicis CBS 607.94.</title>
        <authorList>
            <person name="Baroncelli R."/>
            <person name="Thon M.R."/>
        </authorList>
    </citation>
    <scope>NUCLEOTIDE SEQUENCE [LARGE SCALE GENOMIC DNA]</scope>
    <source>
        <strain evidence="1 2">CBS 607.94</strain>
    </source>
</reference>
<organism evidence="1 2">
    <name type="scientific">Colletotrichum salicis</name>
    <dbReference type="NCBI Taxonomy" id="1209931"/>
    <lineage>
        <taxon>Eukaryota</taxon>
        <taxon>Fungi</taxon>
        <taxon>Dikarya</taxon>
        <taxon>Ascomycota</taxon>
        <taxon>Pezizomycotina</taxon>
        <taxon>Sordariomycetes</taxon>
        <taxon>Hypocreomycetidae</taxon>
        <taxon>Glomerellales</taxon>
        <taxon>Glomerellaceae</taxon>
        <taxon>Colletotrichum</taxon>
        <taxon>Colletotrichum acutatum species complex</taxon>
    </lineage>
</organism>
<dbReference type="AlphaFoldDB" id="A0A135UQX3"/>
<gene>
    <name evidence="1" type="ORF">CSAL01_02696</name>
</gene>